<accession>A0A347WI24</accession>
<proteinExistence type="predicted"/>
<dbReference type="Proteomes" id="UP000263232">
    <property type="component" value="Chromosome"/>
</dbReference>
<organism evidence="1 2">
    <name type="scientific">Suicoccus acidiformans</name>
    <dbReference type="NCBI Taxonomy" id="2036206"/>
    <lineage>
        <taxon>Bacteria</taxon>
        <taxon>Bacillati</taxon>
        <taxon>Bacillota</taxon>
        <taxon>Bacilli</taxon>
        <taxon>Lactobacillales</taxon>
        <taxon>Aerococcaceae</taxon>
        <taxon>Suicoccus</taxon>
    </lineage>
</organism>
<dbReference type="InterPro" id="IPR010106">
    <property type="entry name" value="RpnA"/>
</dbReference>
<evidence type="ECO:0000313" key="1">
    <source>
        <dbReference type="EMBL" id="AXY24731.1"/>
    </source>
</evidence>
<dbReference type="PANTHER" id="PTHR41317:SF1">
    <property type="entry name" value="PD-(D_E)XK NUCLEASE FAMILY TRANSPOSASE"/>
    <property type="match status" value="1"/>
</dbReference>
<keyword evidence="2" id="KW-1185">Reference proteome</keyword>
<sequence length="342" mass="39663">MILSYCYLKYSEFKIDDMEISREMSICIIESFKGLLNKITEGVGLMYRPTNDFLFKKTFATSGQEDVTKALIEAILGREFTEITLTNPYTIEAYQAKGRPESTEVDLLARDSKGGYVTIEMQVQRDPFFLERVHYYAGGVYRKNYGRKAEQIIPENRYSSLKQVYSINILDFPLFPKDDEEGIRTFIYRDRENGEALMDIKTYDGIELTFVSLTNYNISEDDRFKHWWRFFKMEAPLEDAPDIVLKAYAEVDEVNLTEEERKMADLAQKYQDDFEAAVGTARYEGREEGRLEGREEGRAEGALKKATAIILNMHHRGESIDKIADIVMESKEDVEKVIREEA</sequence>
<reference evidence="1 2" key="1">
    <citation type="submission" date="2017-09" db="EMBL/GenBank/DDBJ databases">
        <title>Complete genome sequence of Oxytococcus suis strain ZY16052.</title>
        <authorList>
            <person name="Li F."/>
        </authorList>
    </citation>
    <scope>NUCLEOTIDE SEQUENCE [LARGE SCALE GENOMIC DNA]</scope>
    <source>
        <strain evidence="1 2">ZY16052</strain>
    </source>
</reference>
<name>A0A347WI24_9LACT</name>
<evidence type="ECO:0000313" key="2">
    <source>
        <dbReference type="Proteomes" id="UP000263232"/>
    </source>
</evidence>
<dbReference type="NCBIfam" id="TIGR01784">
    <property type="entry name" value="T_den_put_tspse"/>
    <property type="match status" value="1"/>
</dbReference>
<dbReference type="PANTHER" id="PTHR41317">
    <property type="entry name" value="PD-(D_E)XK NUCLEASE FAMILY TRANSPOSASE"/>
    <property type="match status" value="1"/>
</dbReference>
<gene>
    <name evidence="1" type="ORF">CL176_01070</name>
</gene>
<evidence type="ECO:0008006" key="3">
    <source>
        <dbReference type="Google" id="ProtNLM"/>
    </source>
</evidence>
<protein>
    <recommendedName>
        <fullName evidence="3">Rpn family recombination-promoting nuclease/putative transposase</fullName>
    </recommendedName>
</protein>
<dbReference type="AlphaFoldDB" id="A0A347WI24"/>
<dbReference type="KEGG" id="abae:CL176_01070"/>
<dbReference type="EMBL" id="CP023434">
    <property type="protein sequence ID" value="AXY24731.1"/>
    <property type="molecule type" value="Genomic_DNA"/>
</dbReference>
<dbReference type="Pfam" id="PF12784">
    <property type="entry name" value="PDDEXK_2"/>
    <property type="match status" value="1"/>
</dbReference>